<name>A0AAN9DA55_9TELE</name>
<dbReference type="GO" id="GO:0042119">
    <property type="term" value="P:neutrophil activation"/>
    <property type="evidence" value="ECO:0007669"/>
    <property type="project" value="TreeGrafter"/>
</dbReference>
<evidence type="ECO:0000256" key="1">
    <source>
        <dbReference type="ARBA" id="ARBA00004613"/>
    </source>
</evidence>
<dbReference type="GO" id="GO:0001819">
    <property type="term" value="P:positive regulation of cytokine production"/>
    <property type="evidence" value="ECO:0007669"/>
    <property type="project" value="TreeGrafter"/>
</dbReference>
<dbReference type="EMBL" id="JAYKXH010000006">
    <property type="protein sequence ID" value="KAK7165749.1"/>
    <property type="molecule type" value="Genomic_DNA"/>
</dbReference>
<dbReference type="GO" id="GO:0042102">
    <property type="term" value="P:positive regulation of T cell proliferation"/>
    <property type="evidence" value="ECO:0007669"/>
    <property type="project" value="TreeGrafter"/>
</dbReference>
<comment type="subcellular location">
    <subcellularLocation>
        <location evidence="1">Secreted</location>
    </subcellularLocation>
</comment>
<comment type="similarity">
    <text evidence="2 7">Belongs to the IL-15/IL-21 family.</text>
</comment>
<organism evidence="9 10">
    <name type="scientific">Phoxinus phoxinus</name>
    <name type="common">Eurasian minnow</name>
    <dbReference type="NCBI Taxonomy" id="58324"/>
    <lineage>
        <taxon>Eukaryota</taxon>
        <taxon>Metazoa</taxon>
        <taxon>Chordata</taxon>
        <taxon>Craniata</taxon>
        <taxon>Vertebrata</taxon>
        <taxon>Euteleostomi</taxon>
        <taxon>Actinopterygii</taxon>
        <taxon>Neopterygii</taxon>
        <taxon>Teleostei</taxon>
        <taxon>Ostariophysi</taxon>
        <taxon>Cypriniformes</taxon>
        <taxon>Leuciscidae</taxon>
        <taxon>Phoxininae</taxon>
        <taxon>Phoxinus</taxon>
    </lineage>
</organism>
<dbReference type="Pfam" id="PF02372">
    <property type="entry name" value="IL15"/>
    <property type="match status" value="1"/>
</dbReference>
<keyword evidence="6" id="KW-1015">Disulfide bond</keyword>
<dbReference type="Proteomes" id="UP001364617">
    <property type="component" value="Unassembled WGS sequence"/>
</dbReference>
<evidence type="ECO:0000256" key="4">
    <source>
        <dbReference type="ARBA" id="ARBA00022525"/>
    </source>
</evidence>
<keyword evidence="8" id="KW-0175">Coiled coil</keyword>
<evidence type="ECO:0000313" key="10">
    <source>
        <dbReference type="Proteomes" id="UP001364617"/>
    </source>
</evidence>
<dbReference type="AlphaFoldDB" id="A0AAN9DA55"/>
<dbReference type="GO" id="GO:0005615">
    <property type="term" value="C:extracellular space"/>
    <property type="evidence" value="ECO:0007669"/>
    <property type="project" value="UniProtKB-KW"/>
</dbReference>
<evidence type="ECO:0000256" key="7">
    <source>
        <dbReference type="RuleBase" id="RU003453"/>
    </source>
</evidence>
<dbReference type="GO" id="GO:0006955">
    <property type="term" value="P:immune response"/>
    <property type="evidence" value="ECO:0007669"/>
    <property type="project" value="InterPro"/>
</dbReference>
<protein>
    <recommendedName>
        <fullName evidence="7">Interleukin</fullName>
    </recommendedName>
</protein>
<evidence type="ECO:0000256" key="3">
    <source>
        <dbReference type="ARBA" id="ARBA00022514"/>
    </source>
</evidence>
<feature type="coiled-coil region" evidence="8">
    <location>
        <begin position="64"/>
        <end position="91"/>
    </location>
</feature>
<sequence length="185" mass="21778">MILMTLFIAFIAGFWNRPPKLKARRTGRCVCNPWCFENHMECLLNSEVWNSILILSCLSALLPMAEGIQALRDLQRALEKTEQLFNKSEALLYTPNTEDINDCTFKFIDCFVMEMNVLLHEEDPENYYQPMIETTLNEYSKPECKKTYYCEQELTKPMVFFERMTTFLQKLSSMCQKENKNVTCD</sequence>
<dbReference type="Gene3D" id="1.20.1250.70">
    <property type="entry name" value="Interleukin-15/Interleukin-21"/>
    <property type="match status" value="1"/>
</dbReference>
<evidence type="ECO:0000313" key="9">
    <source>
        <dbReference type="EMBL" id="KAK7165749.1"/>
    </source>
</evidence>
<comment type="caution">
    <text evidence="9">The sequence shown here is derived from an EMBL/GenBank/DDBJ whole genome shotgun (WGS) entry which is preliminary data.</text>
</comment>
<keyword evidence="10" id="KW-1185">Reference proteome</keyword>
<evidence type="ECO:0000256" key="8">
    <source>
        <dbReference type="SAM" id="Coils"/>
    </source>
</evidence>
<reference evidence="9 10" key="1">
    <citation type="submission" date="2024-02" db="EMBL/GenBank/DDBJ databases">
        <title>Chromosome-level genome assembly of the Eurasian Minnow (Phoxinus phoxinus).</title>
        <authorList>
            <person name="Oriowo T.O."/>
            <person name="Martin S."/>
            <person name="Stange M."/>
            <person name="Chrysostomakis Y."/>
            <person name="Brown T."/>
            <person name="Winkler S."/>
            <person name="Kukowka S."/>
            <person name="Myers E.W."/>
            <person name="Bohne A."/>
        </authorList>
    </citation>
    <scope>NUCLEOTIDE SEQUENCE [LARGE SCALE GENOMIC DNA]</scope>
    <source>
        <strain evidence="9">ZFMK-TIS-60720</strain>
        <tissue evidence="9">Whole Organism</tissue>
    </source>
</reference>
<dbReference type="InterPro" id="IPR009079">
    <property type="entry name" value="4_helix_cytokine-like_core"/>
</dbReference>
<gene>
    <name evidence="9" type="ORF">R3I93_005739</name>
</gene>
<dbReference type="InterPro" id="IPR003443">
    <property type="entry name" value="IL-15/IL-21_fam"/>
</dbReference>
<evidence type="ECO:0000256" key="2">
    <source>
        <dbReference type="ARBA" id="ARBA00006050"/>
    </source>
</evidence>
<accession>A0AAN9DA55</accession>
<dbReference type="GO" id="GO:0050778">
    <property type="term" value="P:positive regulation of immune response"/>
    <property type="evidence" value="ECO:0007669"/>
    <property type="project" value="TreeGrafter"/>
</dbReference>
<dbReference type="SUPFAM" id="SSF47266">
    <property type="entry name" value="4-helical cytokines"/>
    <property type="match status" value="1"/>
</dbReference>
<keyword evidence="5" id="KW-0732">Signal</keyword>
<keyword evidence="3 7" id="KW-0202">Cytokine</keyword>
<proteinExistence type="inferred from homology"/>
<keyword evidence="4" id="KW-0964">Secreted</keyword>
<dbReference type="GO" id="GO:0005126">
    <property type="term" value="F:cytokine receptor binding"/>
    <property type="evidence" value="ECO:0007669"/>
    <property type="project" value="InterPro"/>
</dbReference>
<evidence type="ECO:0000256" key="6">
    <source>
        <dbReference type="ARBA" id="ARBA00023157"/>
    </source>
</evidence>
<dbReference type="PANTHER" id="PTHR14356:SF3">
    <property type="entry name" value="INTERLEUKIN-15"/>
    <property type="match status" value="1"/>
</dbReference>
<dbReference type="PANTHER" id="PTHR14356">
    <property type="entry name" value="INTERLEUKIN-15-RELATED"/>
    <property type="match status" value="1"/>
</dbReference>
<dbReference type="GO" id="GO:0005125">
    <property type="term" value="F:cytokine activity"/>
    <property type="evidence" value="ECO:0007669"/>
    <property type="project" value="UniProtKB-KW"/>
</dbReference>
<evidence type="ECO:0000256" key="5">
    <source>
        <dbReference type="ARBA" id="ARBA00022729"/>
    </source>
</evidence>